<protein>
    <submittedName>
        <fullName evidence="1">9303_t:CDS:1</fullName>
    </submittedName>
</protein>
<comment type="caution">
    <text evidence="1">The sequence shown here is derived from an EMBL/GenBank/DDBJ whole genome shotgun (WGS) entry which is preliminary data.</text>
</comment>
<dbReference type="Proteomes" id="UP000789860">
    <property type="component" value="Unassembled WGS sequence"/>
</dbReference>
<keyword evidence="2" id="KW-1185">Reference proteome</keyword>
<sequence>MSSPSTAINTCYQTVFNTRTEYSGLAVMGFENEEIIRSLIIDIVFFPIFLHIEKLVVIITNIGNLDVSRFYGVSTGFVSSFIKRYHGAQHLFILKIKENQCIIEIYLESVLVNKIVGETPDETWKKIEIYQKYTGTYLFGITDAL</sequence>
<organism evidence="1 2">
    <name type="scientific">Scutellospora calospora</name>
    <dbReference type="NCBI Taxonomy" id="85575"/>
    <lineage>
        <taxon>Eukaryota</taxon>
        <taxon>Fungi</taxon>
        <taxon>Fungi incertae sedis</taxon>
        <taxon>Mucoromycota</taxon>
        <taxon>Glomeromycotina</taxon>
        <taxon>Glomeromycetes</taxon>
        <taxon>Diversisporales</taxon>
        <taxon>Gigasporaceae</taxon>
        <taxon>Scutellospora</taxon>
    </lineage>
</organism>
<proteinExistence type="predicted"/>
<gene>
    <name evidence="1" type="ORF">SCALOS_LOCUS8355</name>
</gene>
<name>A0ACA9N979_9GLOM</name>
<dbReference type="EMBL" id="CAJVPM010021797">
    <property type="protein sequence ID" value="CAG8641953.1"/>
    <property type="molecule type" value="Genomic_DNA"/>
</dbReference>
<evidence type="ECO:0000313" key="1">
    <source>
        <dbReference type="EMBL" id="CAG8641953.1"/>
    </source>
</evidence>
<reference evidence="1" key="1">
    <citation type="submission" date="2021-06" db="EMBL/GenBank/DDBJ databases">
        <authorList>
            <person name="Kallberg Y."/>
            <person name="Tangrot J."/>
            <person name="Rosling A."/>
        </authorList>
    </citation>
    <scope>NUCLEOTIDE SEQUENCE</scope>
    <source>
        <strain evidence="1">AU212A</strain>
    </source>
</reference>
<feature type="non-terminal residue" evidence="1">
    <location>
        <position position="145"/>
    </location>
</feature>
<evidence type="ECO:0000313" key="2">
    <source>
        <dbReference type="Proteomes" id="UP000789860"/>
    </source>
</evidence>
<accession>A0ACA9N979</accession>